<dbReference type="EMBL" id="BMAW01102507">
    <property type="protein sequence ID" value="GFT04668.1"/>
    <property type="molecule type" value="Genomic_DNA"/>
</dbReference>
<dbReference type="Proteomes" id="UP000887013">
    <property type="component" value="Unassembled WGS sequence"/>
</dbReference>
<protein>
    <submittedName>
        <fullName evidence="2">Uncharacterized protein</fullName>
    </submittedName>
</protein>
<name>A0A8X6NBP7_NEPPI</name>
<feature type="compositionally biased region" description="Basic and acidic residues" evidence="1">
    <location>
        <begin position="93"/>
        <end position="115"/>
    </location>
</feature>
<keyword evidence="3" id="KW-1185">Reference proteome</keyword>
<gene>
    <name evidence="2" type="ORF">NPIL_410231</name>
</gene>
<feature type="region of interest" description="Disordered" evidence="1">
    <location>
        <begin position="42"/>
        <end position="115"/>
    </location>
</feature>
<comment type="caution">
    <text evidence="2">The sequence shown here is derived from an EMBL/GenBank/DDBJ whole genome shotgun (WGS) entry which is preliminary data.</text>
</comment>
<proteinExistence type="predicted"/>
<organism evidence="2 3">
    <name type="scientific">Nephila pilipes</name>
    <name type="common">Giant wood spider</name>
    <name type="synonym">Nephila maculata</name>
    <dbReference type="NCBI Taxonomy" id="299642"/>
    <lineage>
        <taxon>Eukaryota</taxon>
        <taxon>Metazoa</taxon>
        <taxon>Ecdysozoa</taxon>
        <taxon>Arthropoda</taxon>
        <taxon>Chelicerata</taxon>
        <taxon>Arachnida</taxon>
        <taxon>Araneae</taxon>
        <taxon>Araneomorphae</taxon>
        <taxon>Entelegynae</taxon>
        <taxon>Araneoidea</taxon>
        <taxon>Nephilidae</taxon>
        <taxon>Nephila</taxon>
    </lineage>
</organism>
<dbReference type="AlphaFoldDB" id="A0A8X6NBP7"/>
<feature type="compositionally biased region" description="Polar residues" evidence="1">
    <location>
        <begin position="52"/>
        <end position="66"/>
    </location>
</feature>
<sequence length="136" mass="15739">MFEGTRKQKFMASREAKVQRVTPDFRGVPVFKIFKNFKRSFLGSKTPEKSSKGTQKSSVFLKQQRNFEGRQGGSKSKGEGRRRNQRSSRRHNFTKEKRLQEDVRSKRTASQEELQRAREAMLLDGSGEAIHDSQIT</sequence>
<evidence type="ECO:0000313" key="3">
    <source>
        <dbReference type="Proteomes" id="UP000887013"/>
    </source>
</evidence>
<evidence type="ECO:0000313" key="2">
    <source>
        <dbReference type="EMBL" id="GFT04668.1"/>
    </source>
</evidence>
<evidence type="ECO:0000256" key="1">
    <source>
        <dbReference type="SAM" id="MobiDB-lite"/>
    </source>
</evidence>
<reference evidence="2" key="1">
    <citation type="submission" date="2020-08" db="EMBL/GenBank/DDBJ databases">
        <title>Multicomponent nature underlies the extraordinary mechanical properties of spider dragline silk.</title>
        <authorList>
            <person name="Kono N."/>
            <person name="Nakamura H."/>
            <person name="Mori M."/>
            <person name="Yoshida Y."/>
            <person name="Ohtoshi R."/>
            <person name="Malay A.D."/>
            <person name="Moran D.A.P."/>
            <person name="Tomita M."/>
            <person name="Numata K."/>
            <person name="Arakawa K."/>
        </authorList>
    </citation>
    <scope>NUCLEOTIDE SEQUENCE</scope>
</reference>
<accession>A0A8X6NBP7</accession>
<feature type="compositionally biased region" description="Basic residues" evidence="1">
    <location>
        <begin position="83"/>
        <end position="92"/>
    </location>
</feature>